<sequence length="244" mass="27891">MTYTRTSWTIHEIRISWKSIDRSMSERHMNAAQDAVIKVLVLGDAATGKTSIIKRYVHDAFSEHHRTTIGVDFALKAVTVSGTTVRLQLWDIAGQEHFRALNRVYYKDALGALLVYDISRPETFDSVLKWKKEIDSKVELPNGKPLPVILCGNKLLQCDLKEDVDREFLDEFCRTNNFTGWFDTSAKENLRIDDAAKALVTGILEHQEIFERKSEAKTRNDTFRATNAANRDNANRSSWCCNSF</sequence>
<keyword evidence="2" id="KW-1185">Reference proteome</keyword>
<accession>A0ACC0W7D5</accession>
<dbReference type="EMBL" id="CM047582">
    <property type="protein sequence ID" value="KAI9914352.1"/>
    <property type="molecule type" value="Genomic_DNA"/>
</dbReference>
<protein>
    <submittedName>
        <fullName evidence="1">Uncharacterized protein</fullName>
    </submittedName>
</protein>
<name>A0ACC0W7D5_9STRA</name>
<evidence type="ECO:0000313" key="2">
    <source>
        <dbReference type="Proteomes" id="UP001163321"/>
    </source>
</evidence>
<organism evidence="1 2">
    <name type="scientific">Peronosclerospora sorghi</name>
    <dbReference type="NCBI Taxonomy" id="230839"/>
    <lineage>
        <taxon>Eukaryota</taxon>
        <taxon>Sar</taxon>
        <taxon>Stramenopiles</taxon>
        <taxon>Oomycota</taxon>
        <taxon>Peronosporomycetes</taxon>
        <taxon>Peronosporales</taxon>
        <taxon>Peronosporaceae</taxon>
        <taxon>Peronosclerospora</taxon>
    </lineage>
</organism>
<reference evidence="1 2" key="1">
    <citation type="journal article" date="2022" name="bioRxiv">
        <title>The genome of the oomycete Peronosclerospora sorghi, a cosmopolitan pathogen of maize and sorghum, is inflated with dispersed pseudogenes.</title>
        <authorList>
            <person name="Fletcher K."/>
            <person name="Martin F."/>
            <person name="Isakeit T."/>
            <person name="Cavanaugh K."/>
            <person name="Magill C."/>
            <person name="Michelmore R."/>
        </authorList>
    </citation>
    <scope>NUCLEOTIDE SEQUENCE [LARGE SCALE GENOMIC DNA]</scope>
    <source>
        <strain evidence="1">P6</strain>
    </source>
</reference>
<evidence type="ECO:0000313" key="1">
    <source>
        <dbReference type="EMBL" id="KAI9914352.1"/>
    </source>
</evidence>
<proteinExistence type="predicted"/>
<gene>
    <name evidence="1" type="ORF">PsorP6_008150</name>
</gene>
<comment type="caution">
    <text evidence="1">The sequence shown here is derived from an EMBL/GenBank/DDBJ whole genome shotgun (WGS) entry which is preliminary data.</text>
</comment>
<dbReference type="Proteomes" id="UP001163321">
    <property type="component" value="Chromosome 3"/>
</dbReference>